<feature type="transmembrane region" description="Helical" evidence="6">
    <location>
        <begin position="528"/>
        <end position="549"/>
    </location>
</feature>
<feature type="transmembrane region" description="Helical" evidence="6">
    <location>
        <begin position="490"/>
        <end position="508"/>
    </location>
</feature>
<sequence length="630" mass="68134">MSPNPVPMDDANAADVVDYARPDLDDDDTFLGTSPLRRTASATSHSLAGSYRRPSYFTMGARGTVVPHALDHERLTEQEWEEAVDAERELLIDNKVLSTSEAALRHRGLQRKISGLLSQTLRQAHVEAPEPSMVPPTALPPAVPSASETTALLGPPLEGVKTTSTIEEIDKTWEEAVEAGLIQTTWKREAKVLAKYTAPLMVTFLLQYSLTVASIFTVGHLGKVELGAVSLASMTANITGYAIYQGLATSLDTLCAQAYGSGRKDLVGLQMQRMVWFLLTITIPIGFVWFFADRILMTIVPEKEVAALAGQYLKVVLLGAPGYACFEAGKRFVQAQGLFSASLFVLVICAPLNAFMNWLFVWHLGMGFVGAPLAVAITDNLLPLLLIFYVYFIGGRECWNGFTRRAFANWGPMIRLALPGFLMVEAEVLAFELLTLAASYFGTTILAAQSVLATIASIAFQIPFPLSIAGSTRIANMIGATLTDAARITAKVNMAGAVLLGLANITILSSLRNYIPFLFTSDAEVAGLVAQVLPLCASFQVFDALVANCNGILRGLGRQSIGGYVQLLCYYGVALPISFGTAFGLHWHLWGLWGGVAVGLLLIGLIEGIYLTRVDWNRSVDDAKRRNAMA</sequence>
<keyword evidence="8" id="KW-1185">Reference proteome</keyword>
<feature type="transmembrane region" description="Helical" evidence="6">
    <location>
        <begin position="274"/>
        <end position="292"/>
    </location>
</feature>
<feature type="transmembrane region" description="Helical" evidence="6">
    <location>
        <begin position="373"/>
        <end position="395"/>
    </location>
</feature>
<evidence type="ECO:0000256" key="1">
    <source>
        <dbReference type="ARBA" id="ARBA00004141"/>
    </source>
</evidence>
<keyword evidence="5 6" id="KW-0472">Membrane</keyword>
<dbReference type="GO" id="GO:0015297">
    <property type="term" value="F:antiporter activity"/>
    <property type="evidence" value="ECO:0007669"/>
    <property type="project" value="InterPro"/>
</dbReference>
<dbReference type="Proteomes" id="UP001219355">
    <property type="component" value="Chromosome 2"/>
</dbReference>
<reference evidence="7" key="1">
    <citation type="submission" date="2023-03" db="EMBL/GenBank/DDBJ databases">
        <title>Emydomyces testavorans Genome Sequence.</title>
        <authorList>
            <person name="Hoyer L."/>
        </authorList>
    </citation>
    <scope>NUCLEOTIDE SEQUENCE</scope>
    <source>
        <strain evidence="7">16-2883</strain>
    </source>
</reference>
<dbReference type="CDD" id="cd13132">
    <property type="entry name" value="MATE_eukaryotic"/>
    <property type="match status" value="1"/>
</dbReference>
<feature type="transmembrane region" description="Helical" evidence="6">
    <location>
        <begin position="338"/>
        <end position="361"/>
    </location>
</feature>
<keyword evidence="4 6" id="KW-1133">Transmembrane helix</keyword>
<evidence type="ECO:0000256" key="4">
    <source>
        <dbReference type="ARBA" id="ARBA00022989"/>
    </source>
</evidence>
<feature type="transmembrane region" description="Helical" evidence="6">
    <location>
        <begin position="447"/>
        <end position="469"/>
    </location>
</feature>
<evidence type="ECO:0000256" key="6">
    <source>
        <dbReference type="SAM" id="Phobius"/>
    </source>
</evidence>
<accession>A0AAF0DGJ0</accession>
<evidence type="ECO:0008006" key="9">
    <source>
        <dbReference type="Google" id="ProtNLM"/>
    </source>
</evidence>
<protein>
    <recommendedName>
        <fullName evidence="9">MATE efflux family protein</fullName>
    </recommendedName>
</protein>
<evidence type="ECO:0000256" key="2">
    <source>
        <dbReference type="ARBA" id="ARBA00010199"/>
    </source>
</evidence>
<dbReference type="InterPro" id="IPR002528">
    <property type="entry name" value="MATE_fam"/>
</dbReference>
<dbReference type="Pfam" id="PF01554">
    <property type="entry name" value="MatE"/>
    <property type="match status" value="2"/>
</dbReference>
<evidence type="ECO:0000313" key="8">
    <source>
        <dbReference type="Proteomes" id="UP001219355"/>
    </source>
</evidence>
<name>A0AAF0DGJ0_9EURO</name>
<dbReference type="GO" id="GO:0016020">
    <property type="term" value="C:membrane"/>
    <property type="evidence" value="ECO:0007669"/>
    <property type="project" value="UniProtKB-SubCell"/>
</dbReference>
<keyword evidence="3 6" id="KW-0812">Transmembrane</keyword>
<feature type="transmembrane region" description="Helical" evidence="6">
    <location>
        <begin position="196"/>
        <end position="221"/>
    </location>
</feature>
<feature type="transmembrane region" description="Helical" evidence="6">
    <location>
        <begin position="590"/>
        <end position="611"/>
    </location>
</feature>
<evidence type="ECO:0000256" key="3">
    <source>
        <dbReference type="ARBA" id="ARBA00022692"/>
    </source>
</evidence>
<gene>
    <name evidence="7" type="ORF">PRK78_002832</name>
</gene>
<dbReference type="EMBL" id="CP120628">
    <property type="protein sequence ID" value="WEW57365.1"/>
    <property type="molecule type" value="Genomic_DNA"/>
</dbReference>
<feature type="transmembrane region" description="Helical" evidence="6">
    <location>
        <begin position="416"/>
        <end position="441"/>
    </location>
</feature>
<dbReference type="PANTHER" id="PTHR11206">
    <property type="entry name" value="MULTIDRUG RESISTANCE PROTEIN"/>
    <property type="match status" value="1"/>
</dbReference>
<dbReference type="GO" id="GO:1990961">
    <property type="term" value="P:xenobiotic detoxification by transmembrane export across the plasma membrane"/>
    <property type="evidence" value="ECO:0007669"/>
    <property type="project" value="InterPro"/>
</dbReference>
<comment type="similarity">
    <text evidence="2">Belongs to the multi antimicrobial extrusion (MATE) (TC 2.A.66.1) family.</text>
</comment>
<proteinExistence type="inferred from homology"/>
<evidence type="ECO:0000313" key="7">
    <source>
        <dbReference type="EMBL" id="WEW57365.1"/>
    </source>
</evidence>
<comment type="subcellular location">
    <subcellularLocation>
        <location evidence="1">Membrane</location>
        <topology evidence="1">Multi-pass membrane protein</topology>
    </subcellularLocation>
</comment>
<dbReference type="InterPro" id="IPR045069">
    <property type="entry name" value="MATE_euk"/>
</dbReference>
<dbReference type="AlphaFoldDB" id="A0AAF0DGJ0"/>
<dbReference type="NCBIfam" id="TIGR00797">
    <property type="entry name" value="matE"/>
    <property type="match status" value="1"/>
</dbReference>
<dbReference type="GO" id="GO:0042910">
    <property type="term" value="F:xenobiotic transmembrane transporter activity"/>
    <property type="evidence" value="ECO:0007669"/>
    <property type="project" value="InterPro"/>
</dbReference>
<organism evidence="7 8">
    <name type="scientific">Emydomyces testavorans</name>
    <dbReference type="NCBI Taxonomy" id="2070801"/>
    <lineage>
        <taxon>Eukaryota</taxon>
        <taxon>Fungi</taxon>
        <taxon>Dikarya</taxon>
        <taxon>Ascomycota</taxon>
        <taxon>Pezizomycotina</taxon>
        <taxon>Eurotiomycetes</taxon>
        <taxon>Eurotiomycetidae</taxon>
        <taxon>Onygenales</taxon>
        <taxon>Nannizziopsiaceae</taxon>
        <taxon>Emydomyces</taxon>
    </lineage>
</organism>
<feature type="transmembrane region" description="Helical" evidence="6">
    <location>
        <begin position="561"/>
        <end position="584"/>
    </location>
</feature>
<evidence type="ECO:0000256" key="5">
    <source>
        <dbReference type="ARBA" id="ARBA00023136"/>
    </source>
</evidence>